<evidence type="ECO:0000256" key="5">
    <source>
        <dbReference type="ARBA" id="ARBA00022723"/>
    </source>
</evidence>
<evidence type="ECO:0000256" key="12">
    <source>
        <dbReference type="RuleBase" id="RU004523"/>
    </source>
</evidence>
<keyword evidence="8" id="KW-0411">Iron-sulfur</keyword>
<dbReference type="Gene3D" id="3.30.70.20">
    <property type="match status" value="1"/>
</dbReference>
<evidence type="ECO:0000256" key="1">
    <source>
        <dbReference type="ARBA" id="ARBA00001966"/>
    </source>
</evidence>
<dbReference type="InterPro" id="IPR015405">
    <property type="entry name" value="NDUFS1-like_C"/>
</dbReference>
<evidence type="ECO:0000313" key="16">
    <source>
        <dbReference type="EMBL" id="CAF0877521.1"/>
    </source>
</evidence>
<evidence type="ECO:0000256" key="8">
    <source>
        <dbReference type="ARBA" id="ARBA00023014"/>
    </source>
</evidence>
<dbReference type="Gene3D" id="3.40.50.740">
    <property type="match status" value="1"/>
</dbReference>
<dbReference type="SMART" id="SM00929">
    <property type="entry name" value="NADH-G_4Fe-4S_3"/>
    <property type="match status" value="1"/>
</dbReference>
<dbReference type="FunFam" id="3.30.200.210:FF:000002">
    <property type="entry name" value="NADH-ubiquinone oxidoreductase 75 kDa subunit"/>
    <property type="match status" value="1"/>
</dbReference>
<evidence type="ECO:0000313" key="18">
    <source>
        <dbReference type="Proteomes" id="UP000663860"/>
    </source>
</evidence>
<dbReference type="PANTHER" id="PTHR43105:SF13">
    <property type="entry name" value="NADH-UBIQUINONE OXIDOREDUCTASE 75 KDA SUBUNIT, MITOCHONDRIAL"/>
    <property type="match status" value="1"/>
</dbReference>
<dbReference type="Gene3D" id="3.30.200.210">
    <property type="match status" value="1"/>
</dbReference>
<dbReference type="InterPro" id="IPR000283">
    <property type="entry name" value="NADH_UbQ_OxRdtase_75kDa_su_CS"/>
</dbReference>
<dbReference type="AlphaFoldDB" id="A0A813Y022"/>
<dbReference type="PROSITE" id="PS00643">
    <property type="entry name" value="COMPLEX1_75K_3"/>
    <property type="match status" value="1"/>
</dbReference>
<comment type="cofactor">
    <cofactor evidence="1">
        <name>[4Fe-4S] cluster</name>
        <dbReference type="ChEBI" id="CHEBI:49883"/>
    </cofactor>
</comment>
<dbReference type="GO" id="GO:0042773">
    <property type="term" value="P:ATP synthesis coupled electron transport"/>
    <property type="evidence" value="ECO:0007669"/>
    <property type="project" value="InterPro"/>
</dbReference>
<dbReference type="Pfam" id="PF00384">
    <property type="entry name" value="Molybdopterin"/>
    <property type="match status" value="1"/>
</dbReference>
<dbReference type="GO" id="GO:0051539">
    <property type="term" value="F:4 iron, 4 sulfur cluster binding"/>
    <property type="evidence" value="ECO:0007669"/>
    <property type="project" value="UniProtKB-KW"/>
</dbReference>
<evidence type="ECO:0000256" key="11">
    <source>
        <dbReference type="ARBA" id="ARBA00049551"/>
    </source>
</evidence>
<evidence type="ECO:0000313" key="17">
    <source>
        <dbReference type="EMBL" id="CAF3767165.1"/>
    </source>
</evidence>
<comment type="cofactor">
    <cofactor evidence="10">
        <name>[2Fe-2S] cluster</name>
        <dbReference type="ChEBI" id="CHEBI:190135"/>
    </cofactor>
</comment>
<dbReference type="GO" id="GO:0005743">
    <property type="term" value="C:mitochondrial inner membrane"/>
    <property type="evidence" value="ECO:0007669"/>
    <property type="project" value="UniProtKB-ARBA"/>
</dbReference>
<keyword evidence="6" id="KW-1278">Translocase</keyword>
<sequence>MSSVQLKRLLVALNRVKQHGYIPKCKQSTAAAAQPKKEPEKIEVFVDGKPVHVEPNTTVLQACAVAGVEIPRYCYHERLSIAGNCRMCLVEIEKTPKPVASCAMPVMKGMRILTDSPLTKRAREGVMEFLLVNHPLDCPICDQGGECDLQDQSMAFGNDRSRFTDNEFSGKRCVEDKNIGPLVKTSMNRCIHCTRCVRFGSEVAGVSDLGTTGRGSDMIIGTYVERLFMSELSGNVIDLCPVGALTSKPYAFTARPWETRKTESVDVMDALGSNIVINTRGGDVLRVIPRTNEEVNEEWISDKTRFAYDGLKLQRLTAPMLKNRDGYLVPCDWEDALSVVAERIGRLGNGSKMAALAGRFCDAEGLIALKDLMNQLGCETVCVEERFPNVGASIDLRSSYLFNGTIAGIEQADLVVLIGTNPRYEAPVLNARIRKAFIHNDLQVAVIGPKIDLTYSYEHLGDNTNILSDLASGKHAFSKALNGAKRPLVILGSAMFERPDAASLYASAAQLSEKLRDVSSKEDKEWRVFNVLHRNASQVAALDLGYKPDVKSIIDLKPSLLYLFGADEGLIKREDLPKDCYIIYQGHHGDRGAKIADAILPGAAYTEKHGIYANTEGRAQQTHVATTPPGKAREDWKIIRALAEVCGASLRYNDIDEIRERIEQVAPNLTRLDSIEEANYFKQNIELLKQHQSSFHNQPLTPPINNLKDFYMTDSISRASLTMAKCVKAVDQQLKSQHRN</sequence>
<proteinExistence type="inferred from homology"/>
<dbReference type="InterPro" id="IPR054351">
    <property type="entry name" value="NADH_UbQ_OxRdtase_ferredoxin"/>
</dbReference>
<comment type="similarity">
    <text evidence="2 12">Belongs to the complex I 75 kDa subunit family.</text>
</comment>
<dbReference type="InterPro" id="IPR006656">
    <property type="entry name" value="Mopterin_OxRdtase"/>
</dbReference>
<dbReference type="CDD" id="cd02773">
    <property type="entry name" value="MopB_Res-Cmplx1_Nad11"/>
    <property type="match status" value="1"/>
</dbReference>
<dbReference type="FunFam" id="3.30.70.20:FF:000002">
    <property type="entry name" value="NADH-ubiquinone oxidoreductase 75 kDa subunit"/>
    <property type="match status" value="1"/>
</dbReference>
<dbReference type="Pfam" id="PF13510">
    <property type="entry name" value="Fer2_4"/>
    <property type="match status" value="1"/>
</dbReference>
<evidence type="ECO:0000256" key="4">
    <source>
        <dbReference type="ARBA" id="ARBA00022485"/>
    </source>
</evidence>
<feature type="domain" description="2Fe-2S ferredoxin-type" evidence="13">
    <location>
        <begin position="40"/>
        <end position="118"/>
    </location>
</feature>
<comment type="catalytic activity">
    <reaction evidence="11">
        <text>a ubiquinone + NADH + 5 H(+)(in) = a ubiquinol + NAD(+) + 4 H(+)(out)</text>
        <dbReference type="Rhea" id="RHEA:29091"/>
        <dbReference type="Rhea" id="RHEA-COMP:9565"/>
        <dbReference type="Rhea" id="RHEA-COMP:9566"/>
        <dbReference type="ChEBI" id="CHEBI:15378"/>
        <dbReference type="ChEBI" id="CHEBI:16389"/>
        <dbReference type="ChEBI" id="CHEBI:17976"/>
        <dbReference type="ChEBI" id="CHEBI:57540"/>
        <dbReference type="ChEBI" id="CHEBI:57945"/>
        <dbReference type="EC" id="7.1.1.2"/>
    </reaction>
</comment>
<dbReference type="InterPro" id="IPR001041">
    <property type="entry name" value="2Fe-2S_ferredoxin-type"/>
</dbReference>
<dbReference type="Pfam" id="PF09326">
    <property type="entry name" value="NADH_dhqG_C"/>
    <property type="match status" value="1"/>
</dbReference>
<feature type="domain" description="4Fe-4S His(Cys)3-ligated-type" evidence="15">
    <location>
        <begin position="118"/>
        <end position="157"/>
    </location>
</feature>
<dbReference type="PROSITE" id="PS00642">
    <property type="entry name" value="COMPLEX1_75K_2"/>
    <property type="match status" value="1"/>
</dbReference>
<dbReference type="GO" id="GO:0016651">
    <property type="term" value="F:oxidoreductase activity, acting on NAD(P)H"/>
    <property type="evidence" value="ECO:0007669"/>
    <property type="project" value="InterPro"/>
</dbReference>
<dbReference type="Proteomes" id="UP000663860">
    <property type="component" value="Unassembled WGS sequence"/>
</dbReference>
<dbReference type="FunFam" id="3.10.20.740:FF:000001">
    <property type="entry name" value="NADH-quinone oxidoreductase subunit G"/>
    <property type="match status" value="1"/>
</dbReference>
<evidence type="ECO:0000259" key="15">
    <source>
        <dbReference type="PROSITE" id="PS51839"/>
    </source>
</evidence>
<evidence type="ECO:0000256" key="9">
    <source>
        <dbReference type="ARBA" id="ARBA00023027"/>
    </source>
</evidence>
<protein>
    <recommendedName>
        <fullName evidence="3">NADH-ubiquinone oxidoreductase 75 kDa subunit, mitochondrial</fullName>
    </recommendedName>
</protein>
<dbReference type="SUPFAM" id="SSF54862">
    <property type="entry name" value="4Fe-4S ferredoxins"/>
    <property type="match status" value="1"/>
</dbReference>
<dbReference type="GO" id="GO:0008137">
    <property type="term" value="F:NADH dehydrogenase (ubiquinone) activity"/>
    <property type="evidence" value="ECO:0007669"/>
    <property type="project" value="UniProtKB-EC"/>
</dbReference>
<gene>
    <name evidence="16" type="ORF">IZO911_LOCUS11003</name>
    <name evidence="17" type="ORF">KXQ929_LOCUS15148</name>
</gene>
<name>A0A813Y022_9BILA</name>
<dbReference type="Gene3D" id="3.10.20.740">
    <property type="match status" value="1"/>
</dbReference>
<evidence type="ECO:0000256" key="3">
    <source>
        <dbReference type="ARBA" id="ARBA00013888"/>
    </source>
</evidence>
<dbReference type="PROSITE" id="PS51839">
    <property type="entry name" value="4FE4S_HC3"/>
    <property type="match status" value="1"/>
</dbReference>
<dbReference type="Pfam" id="PF10588">
    <property type="entry name" value="NADH-G_4Fe-4S_3"/>
    <property type="match status" value="1"/>
</dbReference>
<dbReference type="InterPro" id="IPR006963">
    <property type="entry name" value="Mopterin_OxRdtase_4Fe-4S_dom"/>
</dbReference>
<dbReference type="Proteomes" id="UP000663868">
    <property type="component" value="Unassembled WGS sequence"/>
</dbReference>
<dbReference type="Pfam" id="PF22117">
    <property type="entry name" value="Fer4_Nqo3"/>
    <property type="match status" value="1"/>
</dbReference>
<dbReference type="PROSITE" id="PS51085">
    <property type="entry name" value="2FE2S_FER_2"/>
    <property type="match status" value="1"/>
</dbReference>
<dbReference type="EMBL" id="CAJOBB010000866">
    <property type="protein sequence ID" value="CAF3767165.1"/>
    <property type="molecule type" value="Genomic_DNA"/>
</dbReference>
<dbReference type="CDD" id="cd00207">
    <property type="entry name" value="fer2"/>
    <property type="match status" value="1"/>
</dbReference>
<dbReference type="SUPFAM" id="SSF53706">
    <property type="entry name" value="Formate dehydrogenase/DMSO reductase, domains 1-3"/>
    <property type="match status" value="1"/>
</dbReference>
<keyword evidence="5" id="KW-0479">Metal-binding</keyword>
<evidence type="ECO:0000259" key="13">
    <source>
        <dbReference type="PROSITE" id="PS51085"/>
    </source>
</evidence>
<reference evidence="16" key="1">
    <citation type="submission" date="2021-02" db="EMBL/GenBank/DDBJ databases">
        <authorList>
            <person name="Nowell W R."/>
        </authorList>
    </citation>
    <scope>NUCLEOTIDE SEQUENCE</scope>
</reference>
<dbReference type="InterPro" id="IPR050123">
    <property type="entry name" value="Prok_molybdopt-oxidoreductase"/>
</dbReference>
<dbReference type="PROSITE" id="PS51669">
    <property type="entry name" value="4FE4S_MOW_BIS_MGD"/>
    <property type="match status" value="1"/>
</dbReference>
<dbReference type="InterPro" id="IPR010228">
    <property type="entry name" value="NADH_UbQ_OxRdtase_Gsu"/>
</dbReference>
<dbReference type="PROSITE" id="PS00641">
    <property type="entry name" value="COMPLEX1_75K_1"/>
    <property type="match status" value="1"/>
</dbReference>
<dbReference type="EMBL" id="CAJNOE010000081">
    <property type="protein sequence ID" value="CAF0877521.1"/>
    <property type="molecule type" value="Genomic_DNA"/>
</dbReference>
<accession>A0A813Y022</accession>
<keyword evidence="9" id="KW-0520">NAD</keyword>
<comment type="caution">
    <text evidence="16">The sequence shown here is derived from an EMBL/GenBank/DDBJ whole genome shotgun (WGS) entry which is preliminary data.</text>
</comment>
<dbReference type="InterPro" id="IPR036010">
    <property type="entry name" value="2Fe-2S_ferredoxin-like_sf"/>
</dbReference>
<evidence type="ECO:0000256" key="10">
    <source>
        <dbReference type="ARBA" id="ARBA00034078"/>
    </source>
</evidence>
<dbReference type="GO" id="GO:0045271">
    <property type="term" value="C:respiratory chain complex I"/>
    <property type="evidence" value="ECO:0007669"/>
    <property type="project" value="UniProtKB-ARBA"/>
</dbReference>
<dbReference type="GO" id="GO:0046872">
    <property type="term" value="F:metal ion binding"/>
    <property type="evidence" value="ECO:0007669"/>
    <property type="project" value="UniProtKB-KW"/>
</dbReference>
<evidence type="ECO:0000256" key="7">
    <source>
        <dbReference type="ARBA" id="ARBA00023004"/>
    </source>
</evidence>
<evidence type="ECO:0000259" key="14">
    <source>
        <dbReference type="PROSITE" id="PS51669"/>
    </source>
</evidence>
<dbReference type="SUPFAM" id="SSF54292">
    <property type="entry name" value="2Fe-2S ferredoxin-like"/>
    <property type="match status" value="1"/>
</dbReference>
<dbReference type="Pfam" id="PF22151">
    <property type="entry name" value="Fer4_NDSU1"/>
    <property type="match status" value="1"/>
</dbReference>
<dbReference type="NCBIfam" id="TIGR01973">
    <property type="entry name" value="NuoG"/>
    <property type="match status" value="1"/>
</dbReference>
<dbReference type="InterPro" id="IPR019574">
    <property type="entry name" value="NADH_UbQ_OxRdtase_Gsu_4Fe4S-bd"/>
</dbReference>
<dbReference type="PANTHER" id="PTHR43105">
    <property type="entry name" value="RESPIRATORY NITRATE REDUCTASE"/>
    <property type="match status" value="1"/>
</dbReference>
<evidence type="ECO:0000256" key="6">
    <source>
        <dbReference type="ARBA" id="ARBA00022967"/>
    </source>
</evidence>
<feature type="domain" description="4Fe-4S Mo/W bis-MGD-type" evidence="14">
    <location>
        <begin position="259"/>
        <end position="315"/>
    </location>
</feature>
<evidence type="ECO:0000256" key="2">
    <source>
        <dbReference type="ARBA" id="ARBA00005404"/>
    </source>
</evidence>
<keyword evidence="4" id="KW-0004">4Fe-4S</keyword>
<organism evidence="16 18">
    <name type="scientific">Adineta steineri</name>
    <dbReference type="NCBI Taxonomy" id="433720"/>
    <lineage>
        <taxon>Eukaryota</taxon>
        <taxon>Metazoa</taxon>
        <taxon>Spiralia</taxon>
        <taxon>Gnathifera</taxon>
        <taxon>Rotifera</taxon>
        <taxon>Eurotatoria</taxon>
        <taxon>Bdelloidea</taxon>
        <taxon>Adinetida</taxon>
        <taxon>Adinetidae</taxon>
        <taxon>Adineta</taxon>
    </lineage>
</organism>
<keyword evidence="7" id="KW-0408">Iron</keyword>